<reference evidence="2 3" key="1">
    <citation type="submission" date="2019-03" db="EMBL/GenBank/DDBJ databases">
        <title>Whole genome sequence of Arthrobacter sp JH1-1.</title>
        <authorList>
            <person name="Trinh H.N."/>
        </authorList>
    </citation>
    <scope>NUCLEOTIDE SEQUENCE [LARGE SCALE GENOMIC DNA]</scope>
    <source>
        <strain evidence="2 3">JH1-1</strain>
    </source>
</reference>
<dbReference type="AlphaFoldDB" id="A0A4V2ZSM9"/>
<dbReference type="Proteomes" id="UP000295511">
    <property type="component" value="Unassembled WGS sequence"/>
</dbReference>
<keyword evidence="3" id="KW-1185">Reference proteome</keyword>
<keyword evidence="1" id="KW-0472">Membrane</keyword>
<feature type="transmembrane region" description="Helical" evidence="1">
    <location>
        <begin position="20"/>
        <end position="38"/>
    </location>
</feature>
<evidence type="ECO:0000313" key="2">
    <source>
        <dbReference type="EMBL" id="TDF93654.1"/>
    </source>
</evidence>
<evidence type="ECO:0000313" key="3">
    <source>
        <dbReference type="Proteomes" id="UP000295511"/>
    </source>
</evidence>
<comment type="caution">
    <text evidence="2">The sequence shown here is derived from an EMBL/GenBank/DDBJ whole genome shotgun (WGS) entry which is preliminary data.</text>
</comment>
<gene>
    <name evidence="2" type="ORF">E1809_15590</name>
</gene>
<evidence type="ECO:0000256" key="1">
    <source>
        <dbReference type="SAM" id="Phobius"/>
    </source>
</evidence>
<accession>A0A4V2ZSM9</accession>
<organism evidence="2 3">
    <name type="scientific">Arthrobacter terricola</name>
    <dbReference type="NCBI Taxonomy" id="2547396"/>
    <lineage>
        <taxon>Bacteria</taxon>
        <taxon>Bacillati</taxon>
        <taxon>Actinomycetota</taxon>
        <taxon>Actinomycetes</taxon>
        <taxon>Micrococcales</taxon>
        <taxon>Micrococcaceae</taxon>
        <taxon>Arthrobacter</taxon>
    </lineage>
</organism>
<protein>
    <submittedName>
        <fullName evidence="2">Uncharacterized protein</fullName>
    </submittedName>
</protein>
<dbReference type="OrthoDB" id="3829634at2"/>
<dbReference type="EMBL" id="SMRU01000018">
    <property type="protein sequence ID" value="TDF93654.1"/>
    <property type="molecule type" value="Genomic_DNA"/>
</dbReference>
<sequence length="73" mass="8020">MKFIKGFFHFWYDFIIGDDWKIAVSVLIPLVVGAGFVLNGFEDSLLLPPILAVALAASFVVALSIDVKQHPSD</sequence>
<feature type="transmembrane region" description="Helical" evidence="1">
    <location>
        <begin position="45"/>
        <end position="65"/>
    </location>
</feature>
<keyword evidence="1" id="KW-0812">Transmembrane</keyword>
<name>A0A4V2ZSM9_9MICC</name>
<keyword evidence="1" id="KW-1133">Transmembrane helix</keyword>
<dbReference type="RefSeq" id="WP_133205158.1">
    <property type="nucleotide sequence ID" value="NZ_SMRU01000018.1"/>
</dbReference>
<proteinExistence type="predicted"/>